<dbReference type="CDD" id="cd10422">
    <property type="entry name" value="RNase_Ire1"/>
    <property type="match status" value="1"/>
</dbReference>
<dbReference type="InterPro" id="IPR038357">
    <property type="entry name" value="KEN_sf"/>
</dbReference>
<dbReference type="OrthoDB" id="63989at2759"/>
<evidence type="ECO:0000256" key="10">
    <source>
        <dbReference type="ARBA" id="ARBA00022777"/>
    </source>
</evidence>
<evidence type="ECO:0000256" key="5">
    <source>
        <dbReference type="ARBA" id="ARBA00022553"/>
    </source>
</evidence>
<dbReference type="PANTHER" id="PTHR13954:SF6">
    <property type="entry name" value="NON-SPECIFIC SERINE_THREONINE PROTEIN KINASE"/>
    <property type="match status" value="1"/>
</dbReference>
<dbReference type="InterPro" id="IPR015943">
    <property type="entry name" value="WD40/YVTN_repeat-like_dom_sf"/>
</dbReference>
<dbReference type="Gene3D" id="1.20.1440.180">
    <property type="entry name" value="KEN domain"/>
    <property type="match status" value="1"/>
</dbReference>
<dbReference type="PANTHER" id="PTHR13954">
    <property type="entry name" value="IRE1-RELATED"/>
    <property type="match status" value="1"/>
</dbReference>
<dbReference type="Pfam" id="PF00069">
    <property type="entry name" value="Pkinase"/>
    <property type="match status" value="1"/>
</dbReference>
<dbReference type="InterPro" id="IPR011009">
    <property type="entry name" value="Kinase-like_dom_sf"/>
</dbReference>
<keyword evidence="5" id="KW-0597">Phosphoprotein</keyword>
<reference evidence="21" key="1">
    <citation type="submission" date="2020-04" db="EMBL/GenBank/DDBJ databases">
        <authorList>
            <person name="Alioto T."/>
            <person name="Alioto T."/>
            <person name="Gomez Garrido J."/>
        </authorList>
    </citation>
    <scope>NUCLEOTIDE SEQUENCE</scope>
    <source>
        <strain evidence="21">A484AB</strain>
    </source>
</reference>
<evidence type="ECO:0000256" key="14">
    <source>
        <dbReference type="ARBA" id="ARBA00022989"/>
    </source>
</evidence>
<comment type="cofactor">
    <cofactor evidence="1">
        <name>Mg(2+)</name>
        <dbReference type="ChEBI" id="CHEBI:18420"/>
    </cofactor>
</comment>
<dbReference type="GO" id="GO:0036498">
    <property type="term" value="P:IRE1-mediated unfolded protein response"/>
    <property type="evidence" value="ECO:0007669"/>
    <property type="project" value="TreeGrafter"/>
</dbReference>
<evidence type="ECO:0000256" key="8">
    <source>
        <dbReference type="ARBA" id="ARBA00022729"/>
    </source>
</evidence>
<evidence type="ECO:0000313" key="21">
    <source>
        <dbReference type="EMBL" id="CAB3980718.1"/>
    </source>
</evidence>
<dbReference type="GO" id="GO:0070059">
    <property type="term" value="P:intrinsic apoptotic signaling pathway in response to endoplasmic reticulum stress"/>
    <property type="evidence" value="ECO:0007669"/>
    <property type="project" value="TreeGrafter"/>
</dbReference>
<comment type="catalytic activity">
    <reaction evidence="17">
        <text>L-threonyl-[protein] + ATP = O-phospho-L-threonyl-[protein] + ADP + H(+)</text>
        <dbReference type="Rhea" id="RHEA:46608"/>
        <dbReference type="Rhea" id="RHEA-COMP:11060"/>
        <dbReference type="Rhea" id="RHEA-COMP:11605"/>
        <dbReference type="ChEBI" id="CHEBI:15378"/>
        <dbReference type="ChEBI" id="CHEBI:30013"/>
        <dbReference type="ChEBI" id="CHEBI:30616"/>
        <dbReference type="ChEBI" id="CHEBI:61977"/>
        <dbReference type="ChEBI" id="CHEBI:456216"/>
        <dbReference type="EC" id="2.7.11.1"/>
    </reaction>
</comment>
<dbReference type="InterPro" id="IPR008271">
    <property type="entry name" value="Ser/Thr_kinase_AS"/>
</dbReference>
<feature type="transmembrane region" description="Helical" evidence="20">
    <location>
        <begin position="6"/>
        <end position="24"/>
    </location>
</feature>
<dbReference type="InterPro" id="IPR018391">
    <property type="entry name" value="PQQ_b-propeller_rpt"/>
</dbReference>
<dbReference type="EC" id="2.7.11.1" evidence="3"/>
<dbReference type="InterPro" id="IPR000719">
    <property type="entry name" value="Prot_kinase_dom"/>
</dbReference>
<dbReference type="EMBL" id="CACRXK020000316">
    <property type="protein sequence ID" value="CAB3980718.1"/>
    <property type="molecule type" value="Genomic_DNA"/>
</dbReference>
<evidence type="ECO:0000256" key="20">
    <source>
        <dbReference type="SAM" id="Phobius"/>
    </source>
</evidence>
<dbReference type="CDD" id="cd09769">
    <property type="entry name" value="Luminal_IRE1"/>
    <property type="match status" value="1"/>
</dbReference>
<evidence type="ECO:0000256" key="4">
    <source>
        <dbReference type="ARBA" id="ARBA00022527"/>
    </source>
</evidence>
<evidence type="ECO:0000256" key="16">
    <source>
        <dbReference type="ARBA" id="ARBA00023268"/>
    </source>
</evidence>
<dbReference type="GO" id="GO:0010468">
    <property type="term" value="P:regulation of gene expression"/>
    <property type="evidence" value="ECO:0007669"/>
    <property type="project" value="UniProtKB-ARBA"/>
</dbReference>
<gene>
    <name evidence="21" type="ORF">PACLA_8A066940</name>
</gene>
<keyword evidence="4" id="KW-0723">Serine/threonine-protein kinase</keyword>
<evidence type="ECO:0000256" key="12">
    <source>
        <dbReference type="ARBA" id="ARBA00022824"/>
    </source>
</evidence>
<name>A0A6S7FMI1_PARCT</name>
<dbReference type="SUPFAM" id="SSF56112">
    <property type="entry name" value="Protein kinase-like (PK-like)"/>
    <property type="match status" value="1"/>
</dbReference>
<dbReference type="PROSITE" id="PS51392">
    <property type="entry name" value="KEN"/>
    <property type="match status" value="1"/>
</dbReference>
<evidence type="ECO:0000256" key="1">
    <source>
        <dbReference type="ARBA" id="ARBA00001946"/>
    </source>
</evidence>
<evidence type="ECO:0000256" key="15">
    <source>
        <dbReference type="ARBA" id="ARBA00023136"/>
    </source>
</evidence>
<dbReference type="SMART" id="SM00564">
    <property type="entry name" value="PQQ"/>
    <property type="match status" value="4"/>
</dbReference>
<feature type="transmembrane region" description="Helical" evidence="20">
    <location>
        <begin position="454"/>
        <end position="474"/>
    </location>
</feature>
<evidence type="ECO:0000256" key="9">
    <source>
        <dbReference type="ARBA" id="ARBA00022741"/>
    </source>
</evidence>
<keyword evidence="13" id="KW-0067">ATP-binding</keyword>
<sequence length="930" mass="105137">MRVGPRTYFVFILVLFIGILSYFASSTDDKKNSLSVPNAYLFVSTIDGSMHAVRKTTGQVKWSFKEDPVLQSTFPLRPGSVFVPDPHDGSLYAIGAMPEGLKKLPFKIPELVQASPCRSSDGMMYIGRKSDVWYAIDPETGIKLQTLSIDGSQTVCPSMTSGKAPIFLGRTEYTVTMYDAKTREKRWNTTYLDYSSAIANDYEYDMFHFASSSDGRVVSMELDSGKIYWEKKFDSLVVGIYEWNGDSLLKVPVTHIAKETLRKLMENMTITDNSGDKFIDSGELYFDASLYVGEHEGKPYALPSVIEEGTPLIERYGRLIDGPRESTPKPTQPDQPPGHAFKITIGGVNLKLKNEKQNRTPGEIEDQAEKKRDKPNTQSEGNKTPVAVGHHKVPSITPRFRITHLADPFYPDPQTTDDYYDDEDDVGVGLRESGGKESMSQEQVMEMLKMHERLLYTILATIGIPLVIIIIFYIEKRNTTPNVPPDVPANPAGFTANSSEQDNISASDDDSSSGLITVGKISYNPKDLLGRGCEGTAVYRGKFENRSVAVKRILPDCFSFANNEVTLLKESDEHPNVIRYFCTEETPQFRYIAIELCAATVQEYVEDSTFDRHGLEAIELMEQTMMGLSHLHSLNIVHRDIKPHNILISKPNAKGEVKAMLSDFGLCKKLAHGRHSLTSQSGAIGTDGWIAPEMFRPECKMTRAVDIFSAGCIFYYILSGGLHAFGDRFKQQANIINGDFNIDMVKDCDAGEFTSKELLKQMIESDATKRPTVHNVLKHPFFWSRAKQLAFLQDVSDRIEKEDPEMSSLLRELEKDSIRVVRGDWNVHLGTELRGDLRRFRSYRGELVRDLLRAIRNKKHHYRELPEDVRRSLGSVPDGYVKYFTSRFPRLIMHTYNVLKPYKHEPVFNTYYDLRPDTNDNVKKATEKVS</sequence>
<keyword evidence="6" id="KW-0808">Transferase</keyword>
<dbReference type="CDD" id="cd13982">
    <property type="entry name" value="STKc_IRE1"/>
    <property type="match status" value="1"/>
</dbReference>
<dbReference type="GO" id="GO:1990604">
    <property type="term" value="C:IRE1-TRAF2-ASK1 complex"/>
    <property type="evidence" value="ECO:0007669"/>
    <property type="project" value="TreeGrafter"/>
</dbReference>
<dbReference type="SMART" id="SM00580">
    <property type="entry name" value="PUG"/>
    <property type="match status" value="1"/>
</dbReference>
<dbReference type="GO" id="GO:0004674">
    <property type="term" value="F:protein serine/threonine kinase activity"/>
    <property type="evidence" value="ECO:0007669"/>
    <property type="project" value="UniProtKB-KW"/>
</dbReference>
<comment type="subcellular location">
    <subcellularLocation>
        <location evidence="2">Endoplasmic reticulum membrane</location>
        <topology evidence="2">Single-pass type I membrane protein</topology>
    </subcellularLocation>
</comment>
<organism evidence="21 22">
    <name type="scientific">Paramuricea clavata</name>
    <name type="common">Red gorgonian</name>
    <name type="synonym">Violescent sea-whip</name>
    <dbReference type="NCBI Taxonomy" id="317549"/>
    <lineage>
        <taxon>Eukaryota</taxon>
        <taxon>Metazoa</taxon>
        <taxon>Cnidaria</taxon>
        <taxon>Anthozoa</taxon>
        <taxon>Octocorallia</taxon>
        <taxon>Malacalcyonacea</taxon>
        <taxon>Plexauridae</taxon>
        <taxon>Paramuricea</taxon>
    </lineage>
</organism>
<dbReference type="GO" id="GO:0004521">
    <property type="term" value="F:RNA endonuclease activity"/>
    <property type="evidence" value="ECO:0007669"/>
    <property type="project" value="InterPro"/>
</dbReference>
<keyword evidence="15 20" id="KW-0472">Membrane</keyword>
<evidence type="ECO:0000256" key="17">
    <source>
        <dbReference type="ARBA" id="ARBA00047899"/>
    </source>
</evidence>
<dbReference type="Pfam" id="PF06479">
    <property type="entry name" value="Ribonuc_2-5A"/>
    <property type="match status" value="1"/>
</dbReference>
<feature type="region of interest" description="Disordered" evidence="19">
    <location>
        <begin position="484"/>
        <end position="511"/>
    </location>
</feature>
<evidence type="ECO:0000256" key="2">
    <source>
        <dbReference type="ARBA" id="ARBA00004115"/>
    </source>
</evidence>
<dbReference type="AlphaFoldDB" id="A0A6S7FMI1"/>
<keyword evidence="16" id="KW-0511">Multifunctional enzyme</keyword>
<dbReference type="InterPro" id="IPR011047">
    <property type="entry name" value="Quinoprotein_ADH-like_sf"/>
</dbReference>
<dbReference type="InterPro" id="IPR045133">
    <property type="entry name" value="IRE1/2-like"/>
</dbReference>
<dbReference type="Gene3D" id="3.30.200.20">
    <property type="entry name" value="Phosphorylase Kinase, domain 1"/>
    <property type="match status" value="1"/>
</dbReference>
<accession>A0A6S7FMI1</accession>
<dbReference type="GO" id="GO:0080090">
    <property type="term" value="P:regulation of primary metabolic process"/>
    <property type="evidence" value="ECO:0007669"/>
    <property type="project" value="UniProtKB-ARBA"/>
</dbReference>
<keyword evidence="11" id="KW-0378">Hydrolase</keyword>
<keyword evidence="7 20" id="KW-0812">Transmembrane</keyword>
<dbReference type="PROSITE" id="PS50011">
    <property type="entry name" value="PROTEIN_KINASE_DOM"/>
    <property type="match status" value="1"/>
</dbReference>
<protein>
    <recommendedName>
        <fullName evidence="3">non-specific serine/threonine protein kinase</fullName>
        <ecNumber evidence="3">2.7.11.1</ecNumber>
    </recommendedName>
</protein>
<evidence type="ECO:0000313" key="22">
    <source>
        <dbReference type="Proteomes" id="UP001152795"/>
    </source>
</evidence>
<dbReference type="SUPFAM" id="SSF50998">
    <property type="entry name" value="Quinoprotein alcohol dehydrogenase-like"/>
    <property type="match status" value="1"/>
</dbReference>
<dbReference type="GO" id="GO:0006397">
    <property type="term" value="P:mRNA processing"/>
    <property type="evidence" value="ECO:0007669"/>
    <property type="project" value="InterPro"/>
</dbReference>
<dbReference type="Gene3D" id="2.130.10.10">
    <property type="entry name" value="YVTN repeat-like/Quinoprotein amine dehydrogenase"/>
    <property type="match status" value="1"/>
</dbReference>
<comment type="caution">
    <text evidence="21">The sequence shown here is derived from an EMBL/GenBank/DDBJ whole genome shotgun (WGS) entry which is preliminary data.</text>
</comment>
<evidence type="ECO:0000256" key="7">
    <source>
        <dbReference type="ARBA" id="ARBA00022692"/>
    </source>
</evidence>
<keyword evidence="8" id="KW-0732">Signal</keyword>
<evidence type="ECO:0000256" key="11">
    <source>
        <dbReference type="ARBA" id="ARBA00022801"/>
    </source>
</evidence>
<evidence type="ECO:0000256" key="3">
    <source>
        <dbReference type="ARBA" id="ARBA00012513"/>
    </source>
</evidence>
<keyword evidence="10 21" id="KW-0418">Kinase</keyword>
<proteinExistence type="predicted"/>
<evidence type="ECO:0000256" key="18">
    <source>
        <dbReference type="ARBA" id="ARBA00048679"/>
    </source>
</evidence>
<keyword evidence="9" id="KW-0547">Nucleotide-binding</keyword>
<dbReference type="FunFam" id="1.20.1440.180:FF:000001">
    <property type="entry name" value="Serine/threonine-protein kinase/endoribonuclease IRE1"/>
    <property type="match status" value="1"/>
</dbReference>
<dbReference type="SMART" id="SM00220">
    <property type="entry name" value="S_TKc"/>
    <property type="match status" value="1"/>
</dbReference>
<dbReference type="Proteomes" id="UP001152795">
    <property type="component" value="Unassembled WGS sequence"/>
</dbReference>
<dbReference type="GO" id="GO:0051082">
    <property type="term" value="F:unfolded protein binding"/>
    <property type="evidence" value="ECO:0007669"/>
    <property type="project" value="TreeGrafter"/>
</dbReference>
<evidence type="ECO:0000256" key="6">
    <source>
        <dbReference type="ARBA" id="ARBA00022679"/>
    </source>
</evidence>
<keyword evidence="22" id="KW-1185">Reference proteome</keyword>
<keyword evidence="12" id="KW-0256">Endoplasmic reticulum</keyword>
<dbReference type="FunFam" id="3.30.200.20:FF:000077">
    <property type="entry name" value="Putative Serine/threonine-protein kinase/endoribonuclease IRE1"/>
    <property type="match status" value="1"/>
</dbReference>
<dbReference type="GO" id="GO:0016787">
    <property type="term" value="F:hydrolase activity"/>
    <property type="evidence" value="ECO:0007669"/>
    <property type="project" value="UniProtKB-KW"/>
</dbReference>
<dbReference type="GO" id="GO:0005524">
    <property type="term" value="F:ATP binding"/>
    <property type="evidence" value="ECO:0007669"/>
    <property type="project" value="UniProtKB-KW"/>
</dbReference>
<dbReference type="Gene3D" id="1.10.510.10">
    <property type="entry name" value="Transferase(Phosphotransferase) domain 1"/>
    <property type="match status" value="1"/>
</dbReference>
<comment type="catalytic activity">
    <reaction evidence="18">
        <text>L-seryl-[protein] + ATP = O-phospho-L-seryl-[protein] + ADP + H(+)</text>
        <dbReference type="Rhea" id="RHEA:17989"/>
        <dbReference type="Rhea" id="RHEA-COMP:9863"/>
        <dbReference type="Rhea" id="RHEA-COMP:11604"/>
        <dbReference type="ChEBI" id="CHEBI:15378"/>
        <dbReference type="ChEBI" id="CHEBI:29999"/>
        <dbReference type="ChEBI" id="CHEBI:30616"/>
        <dbReference type="ChEBI" id="CHEBI:83421"/>
        <dbReference type="ChEBI" id="CHEBI:456216"/>
        <dbReference type="EC" id="2.7.11.1"/>
    </reaction>
</comment>
<dbReference type="InterPro" id="IPR010513">
    <property type="entry name" value="KEN_dom"/>
</dbReference>
<dbReference type="PROSITE" id="PS00108">
    <property type="entry name" value="PROTEIN_KINASE_ST"/>
    <property type="match status" value="1"/>
</dbReference>
<feature type="compositionally biased region" description="Polar residues" evidence="19">
    <location>
        <begin position="495"/>
        <end position="504"/>
    </location>
</feature>
<feature type="region of interest" description="Disordered" evidence="19">
    <location>
        <begin position="320"/>
        <end position="393"/>
    </location>
</feature>
<keyword evidence="14 20" id="KW-1133">Transmembrane helix</keyword>
<evidence type="ECO:0000256" key="19">
    <source>
        <dbReference type="SAM" id="MobiDB-lite"/>
    </source>
</evidence>
<evidence type="ECO:0000256" key="13">
    <source>
        <dbReference type="ARBA" id="ARBA00022840"/>
    </source>
</evidence>